<sequence>MKKMSRGVRNNNPGNINYNEAHYWKGQLPHDSSIEDKFCRFESPEYGVRALFALLRTYQRRYSLQTVSQLITRWAPPDENNTDDYIHYVAQSLNVSPDTFINLENKTILINLSTSIIKYENNSQPYDELIFEKAWGLL</sequence>
<dbReference type="AlphaFoldDB" id="A0AAI9MY01"/>
<dbReference type="EMBL" id="AAZDVE040000045">
    <property type="protein sequence ID" value="EMP9434743.1"/>
    <property type="molecule type" value="Genomic_DNA"/>
</dbReference>
<comment type="caution">
    <text evidence="1">The sequence shown here is derived from an EMBL/GenBank/DDBJ whole genome shotgun (WGS) entry which is preliminary data.</text>
</comment>
<proteinExistence type="predicted"/>
<reference evidence="1" key="1">
    <citation type="submission" date="2024-02" db="EMBL/GenBank/DDBJ databases">
        <authorList>
            <consortium name="Clinical and Environmental Microbiology Branch: Whole genome sequencing antimicrobial resistance pathogens in the healthcare setting"/>
        </authorList>
    </citation>
    <scope>NUCLEOTIDE SEQUENCE</scope>
    <source>
        <strain evidence="1">2020GO-00142</strain>
    </source>
</reference>
<evidence type="ECO:0000313" key="1">
    <source>
        <dbReference type="EMBL" id="EMP9434743.1"/>
    </source>
</evidence>
<accession>A0AAI9MY01</accession>
<organism evidence="1">
    <name type="scientific">Providencia stuartii</name>
    <dbReference type="NCBI Taxonomy" id="588"/>
    <lineage>
        <taxon>Bacteria</taxon>
        <taxon>Pseudomonadati</taxon>
        <taxon>Pseudomonadota</taxon>
        <taxon>Gammaproteobacteria</taxon>
        <taxon>Enterobacterales</taxon>
        <taxon>Morganellaceae</taxon>
        <taxon>Providencia</taxon>
    </lineage>
</organism>
<gene>
    <name evidence="1" type="ORF">JRA39_003871</name>
</gene>
<protein>
    <submittedName>
        <fullName evidence="1">Structural protein</fullName>
    </submittedName>
</protein>
<name>A0AAI9MY01_PROST</name>